<dbReference type="SUPFAM" id="SSF55785">
    <property type="entry name" value="PYP-like sensor domain (PAS domain)"/>
    <property type="match status" value="3"/>
</dbReference>
<feature type="domain" description="PAC" evidence="2">
    <location>
        <begin position="94"/>
        <end position="146"/>
    </location>
</feature>
<evidence type="ECO:0000313" key="6">
    <source>
        <dbReference type="Proteomes" id="UP001352263"/>
    </source>
</evidence>
<dbReference type="InterPro" id="IPR035965">
    <property type="entry name" value="PAS-like_dom_sf"/>
</dbReference>
<dbReference type="SUPFAM" id="SSF55073">
    <property type="entry name" value="Nucleotide cyclase"/>
    <property type="match status" value="1"/>
</dbReference>
<dbReference type="CDD" id="cd01948">
    <property type="entry name" value="EAL"/>
    <property type="match status" value="1"/>
</dbReference>
<dbReference type="Pfam" id="PF13426">
    <property type="entry name" value="PAS_9"/>
    <property type="match status" value="1"/>
</dbReference>
<dbReference type="PANTHER" id="PTHR44757">
    <property type="entry name" value="DIGUANYLATE CYCLASE DGCP"/>
    <property type="match status" value="1"/>
</dbReference>
<dbReference type="InterPro" id="IPR001633">
    <property type="entry name" value="EAL_dom"/>
</dbReference>
<sequence length="838" mass="93900">MEKYLVLPVSPSRQPARSSSIGILRQLADGAGVIVWEAKIDGSYLYIGSAAQFGASFGEVPELAISDWLAFVHPDDADRVERSAFQARQERREYQIQYRILCSDGVVRWITEAAAPRFGPDSASDTYVGTCFDISDSHEARARLVRSEMEHRLLTENARDMISHTDANDIYVYVSPSHKDTLGYEAHELLGTRLYDHIHPDDLAPRREQTKRRGLLHIRFRHKNGSWIWLGATTRTLRDPVTNAKLGTVSIARDVTAQIEAKRELERREERFRSLISLSSDWYWETDADLRFTFFSDGIYQKLRVKPEQLLGSNFREHAQDPHAPGLLICLESIRELRSFHDVIFPAASPADPELVRFLRISGEPVFDNGTFRGYRGVSRDVTREVRTSRALERLATRDILTELPNRALLQTTLRRRLDSREAGVSLAVFFIDLDNFKEVNDSFGHAAGDLMLKEIALRLNRCVGSGDTVARLGGDEFVVVAECLNGEVSARRLAEMLTRSLDQPILIKGHEVNASASIGISMYPQDGDTSDSLLQSADTALYRAKAFGGGTYRFFTADMGAASRSRILMQSALRHAVARNELLVYYQPRVHLKSNTITGMEALLRWVHPELGAVSPSDFIPLAEEIGLIDEIGEWVLRRATMQTQQWSRRFGRPLKISVNLSARQIRTSALVNSVTEALHASGLPSSQLELELTESALMEDTDIAAGLLKELKSLGLRLSVDDFGTGYSSLAYLGRFPLDSLKLDRSFLAQAVKDGSWKLAEAVINLAHTLDLSVVAEGVENEEHLAFLRTTACDEIQGTCISEPLAQQDAERLLENAFRQPPRRQEAFARRSSESR</sequence>
<dbReference type="InterPro" id="IPR052155">
    <property type="entry name" value="Biofilm_reg_signaling"/>
</dbReference>
<reference evidence="5 6" key="1">
    <citation type="submission" date="2023-10" db="EMBL/GenBank/DDBJ databases">
        <title>Noviherbaspirillum sp. CPCC 100848 genome assembly.</title>
        <authorList>
            <person name="Li X.Y."/>
            <person name="Fang X.M."/>
        </authorList>
    </citation>
    <scope>NUCLEOTIDE SEQUENCE [LARGE SCALE GENOMIC DNA]</scope>
    <source>
        <strain evidence="5 6">CPCC 100848</strain>
    </source>
</reference>
<dbReference type="InterPro" id="IPR000014">
    <property type="entry name" value="PAS"/>
</dbReference>
<dbReference type="PROSITE" id="PS50883">
    <property type="entry name" value="EAL"/>
    <property type="match status" value="1"/>
</dbReference>
<protein>
    <submittedName>
        <fullName evidence="5">EAL domain-containing protein</fullName>
    </submittedName>
</protein>
<dbReference type="PROSITE" id="PS50113">
    <property type="entry name" value="PAC"/>
    <property type="match status" value="2"/>
</dbReference>
<dbReference type="NCBIfam" id="TIGR00229">
    <property type="entry name" value="sensory_box"/>
    <property type="match status" value="3"/>
</dbReference>
<dbReference type="Gene3D" id="3.30.70.270">
    <property type="match status" value="1"/>
</dbReference>
<dbReference type="SUPFAM" id="SSF141868">
    <property type="entry name" value="EAL domain-like"/>
    <property type="match status" value="1"/>
</dbReference>
<dbReference type="Gene3D" id="3.30.450.20">
    <property type="entry name" value="PAS domain"/>
    <property type="match status" value="3"/>
</dbReference>
<dbReference type="NCBIfam" id="TIGR00254">
    <property type="entry name" value="GGDEF"/>
    <property type="match status" value="1"/>
</dbReference>
<evidence type="ECO:0000313" key="5">
    <source>
        <dbReference type="EMBL" id="MEC4722959.1"/>
    </source>
</evidence>
<dbReference type="Pfam" id="PF08447">
    <property type="entry name" value="PAS_3"/>
    <property type="match status" value="2"/>
</dbReference>
<dbReference type="Pfam" id="PF00563">
    <property type="entry name" value="EAL"/>
    <property type="match status" value="1"/>
</dbReference>
<keyword evidence="6" id="KW-1185">Reference proteome</keyword>
<name>A0ABU6JH22_9BURK</name>
<accession>A0ABU6JH22</accession>
<dbReference type="SMART" id="SM00086">
    <property type="entry name" value="PAC"/>
    <property type="match status" value="2"/>
</dbReference>
<dbReference type="Proteomes" id="UP001352263">
    <property type="component" value="Unassembled WGS sequence"/>
</dbReference>
<dbReference type="Gene3D" id="3.20.20.450">
    <property type="entry name" value="EAL domain"/>
    <property type="match status" value="1"/>
</dbReference>
<feature type="domain" description="EAL" evidence="3">
    <location>
        <begin position="567"/>
        <end position="820"/>
    </location>
</feature>
<dbReference type="RefSeq" id="WP_326509585.1">
    <property type="nucleotide sequence ID" value="NZ_JAWIIV010000040.1"/>
</dbReference>
<organism evidence="5 6">
    <name type="scientific">Noviherbaspirillum album</name>
    <dbReference type="NCBI Taxonomy" id="3080276"/>
    <lineage>
        <taxon>Bacteria</taxon>
        <taxon>Pseudomonadati</taxon>
        <taxon>Pseudomonadota</taxon>
        <taxon>Betaproteobacteria</taxon>
        <taxon>Burkholderiales</taxon>
        <taxon>Oxalobacteraceae</taxon>
        <taxon>Noviherbaspirillum</taxon>
    </lineage>
</organism>
<feature type="domain" description="PAC" evidence="2">
    <location>
        <begin position="214"/>
        <end position="267"/>
    </location>
</feature>
<dbReference type="InterPro" id="IPR029787">
    <property type="entry name" value="Nucleotide_cyclase"/>
</dbReference>
<dbReference type="CDD" id="cd01949">
    <property type="entry name" value="GGDEF"/>
    <property type="match status" value="1"/>
</dbReference>
<evidence type="ECO:0000259" key="1">
    <source>
        <dbReference type="PROSITE" id="PS50112"/>
    </source>
</evidence>
<dbReference type="InterPro" id="IPR001610">
    <property type="entry name" value="PAC"/>
</dbReference>
<dbReference type="Pfam" id="PF00990">
    <property type="entry name" value="GGDEF"/>
    <property type="match status" value="1"/>
</dbReference>
<dbReference type="InterPro" id="IPR000160">
    <property type="entry name" value="GGDEF_dom"/>
</dbReference>
<dbReference type="InterPro" id="IPR000700">
    <property type="entry name" value="PAS-assoc_C"/>
</dbReference>
<evidence type="ECO:0000259" key="4">
    <source>
        <dbReference type="PROSITE" id="PS50887"/>
    </source>
</evidence>
<dbReference type="PROSITE" id="PS50887">
    <property type="entry name" value="GGDEF"/>
    <property type="match status" value="1"/>
</dbReference>
<evidence type="ECO:0000259" key="2">
    <source>
        <dbReference type="PROSITE" id="PS50113"/>
    </source>
</evidence>
<dbReference type="InterPro" id="IPR043128">
    <property type="entry name" value="Rev_trsase/Diguanyl_cyclase"/>
</dbReference>
<comment type="caution">
    <text evidence="5">The sequence shown here is derived from an EMBL/GenBank/DDBJ whole genome shotgun (WGS) entry which is preliminary data.</text>
</comment>
<feature type="domain" description="PAS" evidence="1">
    <location>
        <begin position="147"/>
        <end position="212"/>
    </location>
</feature>
<dbReference type="SMART" id="SM00052">
    <property type="entry name" value="EAL"/>
    <property type="match status" value="1"/>
</dbReference>
<dbReference type="EMBL" id="JAWIIV010000040">
    <property type="protein sequence ID" value="MEC4722959.1"/>
    <property type="molecule type" value="Genomic_DNA"/>
</dbReference>
<dbReference type="InterPro" id="IPR035919">
    <property type="entry name" value="EAL_sf"/>
</dbReference>
<evidence type="ECO:0000259" key="3">
    <source>
        <dbReference type="PROSITE" id="PS50883"/>
    </source>
</evidence>
<dbReference type="PANTHER" id="PTHR44757:SF2">
    <property type="entry name" value="BIOFILM ARCHITECTURE MAINTENANCE PROTEIN MBAA"/>
    <property type="match status" value="1"/>
</dbReference>
<dbReference type="InterPro" id="IPR013655">
    <property type="entry name" value="PAS_fold_3"/>
</dbReference>
<gene>
    <name evidence="5" type="ORF">RY831_27755</name>
</gene>
<proteinExistence type="predicted"/>
<dbReference type="SMART" id="SM00091">
    <property type="entry name" value="PAS"/>
    <property type="match status" value="3"/>
</dbReference>
<dbReference type="PROSITE" id="PS50112">
    <property type="entry name" value="PAS"/>
    <property type="match status" value="1"/>
</dbReference>
<dbReference type="CDD" id="cd00130">
    <property type="entry name" value="PAS"/>
    <property type="match status" value="2"/>
</dbReference>
<dbReference type="SMART" id="SM00267">
    <property type="entry name" value="GGDEF"/>
    <property type="match status" value="1"/>
</dbReference>
<feature type="domain" description="GGDEF" evidence="4">
    <location>
        <begin position="425"/>
        <end position="558"/>
    </location>
</feature>